<name>A0AA41UNT9_9BACT</name>
<evidence type="ECO:0000313" key="9">
    <source>
        <dbReference type="Proteomes" id="UP001165427"/>
    </source>
</evidence>
<evidence type="ECO:0000256" key="4">
    <source>
        <dbReference type="PROSITE-ProRule" id="PRU00473"/>
    </source>
</evidence>
<accession>A0AA41UNT9</accession>
<feature type="compositionally biased region" description="Basic and acidic residues" evidence="5">
    <location>
        <begin position="116"/>
        <end position="131"/>
    </location>
</feature>
<evidence type="ECO:0000256" key="6">
    <source>
        <dbReference type="SAM" id="SignalP"/>
    </source>
</evidence>
<keyword evidence="9" id="KW-1185">Reference proteome</keyword>
<dbReference type="PRINTS" id="PR01021">
    <property type="entry name" value="OMPADOMAIN"/>
</dbReference>
<keyword evidence="2 4" id="KW-0472">Membrane</keyword>
<organism evidence="8 9">
    <name type="scientific">Desulfatitalea alkaliphila</name>
    <dbReference type="NCBI Taxonomy" id="2929485"/>
    <lineage>
        <taxon>Bacteria</taxon>
        <taxon>Pseudomonadati</taxon>
        <taxon>Thermodesulfobacteriota</taxon>
        <taxon>Desulfobacteria</taxon>
        <taxon>Desulfobacterales</taxon>
        <taxon>Desulfosarcinaceae</taxon>
        <taxon>Desulfatitalea</taxon>
    </lineage>
</organism>
<dbReference type="PROSITE" id="PS51123">
    <property type="entry name" value="OMPA_2"/>
    <property type="match status" value="1"/>
</dbReference>
<sequence>MKMTKYLMLVACAGFLAGCAATVPMELTKARQAYQYANAGPAAQLVPAELYKAEQALDRAEASFLKDPDSFQTKDLAYVAERKAMMADALASIASQKRDAAQANRDYQSSQSEIIAKTKEDLSRTQTEKRQAATAAEAATLAVRQQARLDTQQRSADRAALDAAAKFEAEQQARREAEQRTAVAQAQLAKVAMLKEEARGLVITLSGSVVFASDQATILPAAQSRLNQVAEALMSTDKNRMLIVEGHTDAQGSAAYNMDLSQRRAESVRAYLISRGYPAQFIASRGIGEVRPIADNASPEGRSNNRRVEIIVQPGTNQ</sequence>
<dbReference type="AlphaFoldDB" id="A0AA41UNT9"/>
<dbReference type="Pfam" id="PF00691">
    <property type="entry name" value="OmpA"/>
    <property type="match status" value="1"/>
</dbReference>
<dbReference type="Proteomes" id="UP001165427">
    <property type="component" value="Unassembled WGS sequence"/>
</dbReference>
<dbReference type="InterPro" id="IPR036737">
    <property type="entry name" value="OmpA-like_sf"/>
</dbReference>
<evidence type="ECO:0000256" key="1">
    <source>
        <dbReference type="ARBA" id="ARBA00004442"/>
    </source>
</evidence>
<feature type="signal peptide" evidence="6">
    <location>
        <begin position="1"/>
        <end position="20"/>
    </location>
</feature>
<evidence type="ECO:0000256" key="5">
    <source>
        <dbReference type="SAM" id="MobiDB-lite"/>
    </source>
</evidence>
<dbReference type="PANTHER" id="PTHR30329:SF21">
    <property type="entry name" value="LIPOPROTEIN YIAD-RELATED"/>
    <property type="match status" value="1"/>
</dbReference>
<protein>
    <submittedName>
        <fullName evidence="8">OmpA family protein</fullName>
    </submittedName>
</protein>
<feature type="chain" id="PRO_5041382049" evidence="6">
    <location>
        <begin position="21"/>
        <end position="318"/>
    </location>
</feature>
<proteinExistence type="predicted"/>
<keyword evidence="3" id="KW-0998">Cell outer membrane</keyword>
<dbReference type="EMBL" id="JALJRB010000003">
    <property type="protein sequence ID" value="MCJ8499828.1"/>
    <property type="molecule type" value="Genomic_DNA"/>
</dbReference>
<dbReference type="InterPro" id="IPR025511">
    <property type="entry name" value="DUF4398"/>
</dbReference>
<comment type="caution">
    <text evidence="8">The sequence shown here is derived from an EMBL/GenBank/DDBJ whole genome shotgun (WGS) entry which is preliminary data.</text>
</comment>
<feature type="region of interest" description="Disordered" evidence="5">
    <location>
        <begin position="102"/>
        <end position="131"/>
    </location>
</feature>
<evidence type="ECO:0000256" key="2">
    <source>
        <dbReference type="ARBA" id="ARBA00023136"/>
    </source>
</evidence>
<evidence type="ECO:0000259" key="7">
    <source>
        <dbReference type="PROSITE" id="PS51123"/>
    </source>
</evidence>
<dbReference type="CDD" id="cd07185">
    <property type="entry name" value="OmpA_C-like"/>
    <property type="match status" value="1"/>
</dbReference>
<dbReference type="PANTHER" id="PTHR30329">
    <property type="entry name" value="STATOR ELEMENT OF FLAGELLAR MOTOR COMPLEX"/>
    <property type="match status" value="1"/>
</dbReference>
<comment type="subcellular location">
    <subcellularLocation>
        <location evidence="1">Cell outer membrane</location>
    </subcellularLocation>
</comment>
<dbReference type="GO" id="GO:0009279">
    <property type="term" value="C:cell outer membrane"/>
    <property type="evidence" value="ECO:0007669"/>
    <property type="project" value="UniProtKB-SubCell"/>
</dbReference>
<dbReference type="PROSITE" id="PS51257">
    <property type="entry name" value="PROKAR_LIPOPROTEIN"/>
    <property type="match status" value="1"/>
</dbReference>
<dbReference type="InterPro" id="IPR006665">
    <property type="entry name" value="OmpA-like"/>
</dbReference>
<dbReference type="InterPro" id="IPR050330">
    <property type="entry name" value="Bact_OuterMem_StrucFunc"/>
</dbReference>
<dbReference type="Gene3D" id="3.30.1330.60">
    <property type="entry name" value="OmpA-like domain"/>
    <property type="match status" value="1"/>
</dbReference>
<dbReference type="Pfam" id="PF14346">
    <property type="entry name" value="DUF4398"/>
    <property type="match status" value="1"/>
</dbReference>
<feature type="domain" description="OmpA-like" evidence="7">
    <location>
        <begin position="198"/>
        <end position="316"/>
    </location>
</feature>
<reference evidence="8" key="1">
    <citation type="submission" date="2022-04" db="EMBL/GenBank/DDBJ databases">
        <title>Desulfatitalea alkaliphila sp. nov., a novel anaerobic sulfate-reducing bacterium isolated from terrestrial mud volcano, Taman Peninsula, Russia.</title>
        <authorList>
            <person name="Khomyakova M.A."/>
            <person name="Merkel A.Y."/>
            <person name="Slobodkin A.I."/>
        </authorList>
    </citation>
    <scope>NUCLEOTIDE SEQUENCE</scope>
    <source>
        <strain evidence="8">M08but</strain>
    </source>
</reference>
<gene>
    <name evidence="8" type="ORF">MRX98_04520</name>
</gene>
<dbReference type="SUPFAM" id="SSF103088">
    <property type="entry name" value="OmpA-like"/>
    <property type="match status" value="1"/>
</dbReference>
<evidence type="ECO:0000256" key="3">
    <source>
        <dbReference type="ARBA" id="ARBA00023237"/>
    </source>
</evidence>
<dbReference type="RefSeq" id="WP_246903362.1">
    <property type="nucleotide sequence ID" value="NZ_JALJRB010000003.1"/>
</dbReference>
<dbReference type="InterPro" id="IPR006664">
    <property type="entry name" value="OMP_bac"/>
</dbReference>
<evidence type="ECO:0000313" key="8">
    <source>
        <dbReference type="EMBL" id="MCJ8499828.1"/>
    </source>
</evidence>
<keyword evidence="6" id="KW-0732">Signal</keyword>